<dbReference type="OrthoDB" id="289162at2759"/>
<dbReference type="PANTHER" id="PTHR12896:SF1">
    <property type="entry name" value="ELONGATOR COMPLEX PROTEIN 4"/>
    <property type="match status" value="1"/>
</dbReference>
<gene>
    <name evidence="11" type="primary">LOC106158396</name>
</gene>
<evidence type="ECO:0000256" key="6">
    <source>
        <dbReference type="ARBA" id="ARBA00022490"/>
    </source>
</evidence>
<evidence type="ECO:0000313" key="10">
    <source>
        <dbReference type="Proteomes" id="UP000085678"/>
    </source>
</evidence>
<dbReference type="FunCoup" id="A0A1S3HW70">
    <property type="interactions" value="2368"/>
</dbReference>
<dbReference type="Gene3D" id="3.40.50.300">
    <property type="entry name" value="P-loop containing nucleotide triphosphate hydrolases"/>
    <property type="match status" value="1"/>
</dbReference>
<evidence type="ECO:0000256" key="9">
    <source>
        <dbReference type="SAM" id="MobiDB-lite"/>
    </source>
</evidence>
<evidence type="ECO:0000256" key="2">
    <source>
        <dbReference type="ARBA" id="ARBA00004496"/>
    </source>
</evidence>
<dbReference type="KEGG" id="lak:106158396"/>
<dbReference type="GO" id="GO:0008023">
    <property type="term" value="C:transcription elongation factor complex"/>
    <property type="evidence" value="ECO:0007669"/>
    <property type="project" value="TreeGrafter"/>
</dbReference>
<dbReference type="InterPro" id="IPR008728">
    <property type="entry name" value="Elongator_complex_protein_4"/>
</dbReference>
<evidence type="ECO:0000256" key="5">
    <source>
        <dbReference type="ARBA" id="ARBA00020265"/>
    </source>
</evidence>
<sequence>MAAPTTSFRKKVSTKILQIPGTRPSLHNNQLLISSGVPSFDSVIGGGIAVGTAILVEEDTYGSYGKLLLKYFIAEGIVCGHSSFLATADTKPDQIVKELPSAIVDDPGAVQDAQPSSSEADDSMKIAWRYQNMSKVQAAPVSTKFGHYFDLTKVMNPEVLAKTDMRQFYLPDEEIPDRHSNSIMNPAYQKLLQDIKSHIINKNFSTSSSKQPQQQRNILRIAIHSLGSPLWGEGEVNPDSYDPSLPRFLYGLRALLRSAFASCLITVPTYIFNDTAFTRRIENMCDTVVQLESFVGSERETNPVYKDYHGLFHILKIPRLNSLTCHMPDSLDLAFKLRRKKFTIEKLHLPPELSDTASRPQEDKDVVVKPKTVGCSTGSSKLDF</sequence>
<reference evidence="11" key="1">
    <citation type="submission" date="2025-08" db="UniProtKB">
        <authorList>
            <consortium name="RefSeq"/>
        </authorList>
    </citation>
    <scope>IDENTIFICATION</scope>
    <source>
        <tissue evidence="11">Gonads</tissue>
    </source>
</reference>
<keyword evidence="10" id="KW-1185">Reference proteome</keyword>
<accession>A0A1S3HW70</accession>
<keyword evidence="7" id="KW-0819">tRNA processing</keyword>
<comment type="pathway">
    <text evidence="3">tRNA modification; 5-methoxycarbonylmethyl-2-thiouridine-tRNA biosynthesis.</text>
</comment>
<dbReference type="AlphaFoldDB" id="A0A1S3HW70"/>
<evidence type="ECO:0000256" key="7">
    <source>
        <dbReference type="ARBA" id="ARBA00022694"/>
    </source>
</evidence>
<dbReference type="STRING" id="7574.A0A1S3HW70"/>
<dbReference type="UniPathway" id="UPA00988"/>
<dbReference type="Proteomes" id="UP000085678">
    <property type="component" value="Unplaced"/>
</dbReference>
<name>A0A1S3HW70_LINAN</name>
<dbReference type="PANTHER" id="PTHR12896">
    <property type="entry name" value="PAX6 NEIGHBOR PROTEIN PAXNEB"/>
    <property type="match status" value="1"/>
</dbReference>
<feature type="region of interest" description="Disordered" evidence="9">
    <location>
        <begin position="353"/>
        <end position="384"/>
    </location>
</feature>
<keyword evidence="6" id="KW-0963">Cytoplasm</keyword>
<protein>
    <recommendedName>
        <fullName evidence="5">Elongator complex protein 4</fullName>
    </recommendedName>
</protein>
<dbReference type="GeneID" id="106158396"/>
<evidence type="ECO:0000256" key="8">
    <source>
        <dbReference type="ARBA" id="ARBA00023242"/>
    </source>
</evidence>
<dbReference type="Pfam" id="PF05625">
    <property type="entry name" value="PAXNEB"/>
    <property type="match status" value="1"/>
</dbReference>
<evidence type="ECO:0000313" key="11">
    <source>
        <dbReference type="RefSeq" id="XP_013389796.1"/>
    </source>
</evidence>
<dbReference type="FunFam" id="3.40.50.300:FF:002074">
    <property type="entry name" value="Elongator acetyltransferase complex subunit 4"/>
    <property type="match status" value="1"/>
</dbReference>
<dbReference type="InterPro" id="IPR027417">
    <property type="entry name" value="P-loop_NTPase"/>
</dbReference>
<dbReference type="InParanoid" id="A0A1S3HW70"/>
<keyword evidence="8" id="KW-0539">Nucleus</keyword>
<evidence type="ECO:0000256" key="4">
    <source>
        <dbReference type="ARBA" id="ARBA00007573"/>
    </source>
</evidence>
<evidence type="ECO:0000256" key="1">
    <source>
        <dbReference type="ARBA" id="ARBA00004123"/>
    </source>
</evidence>
<dbReference type="GO" id="GO:0005737">
    <property type="term" value="C:cytoplasm"/>
    <property type="evidence" value="ECO:0007669"/>
    <property type="project" value="UniProtKB-SubCell"/>
</dbReference>
<proteinExistence type="inferred from homology"/>
<evidence type="ECO:0000256" key="3">
    <source>
        <dbReference type="ARBA" id="ARBA00005043"/>
    </source>
</evidence>
<dbReference type="RefSeq" id="XP_013389796.1">
    <property type="nucleotide sequence ID" value="XM_013534342.1"/>
</dbReference>
<dbReference type="GO" id="GO:0033588">
    <property type="term" value="C:elongator holoenzyme complex"/>
    <property type="evidence" value="ECO:0007669"/>
    <property type="project" value="InterPro"/>
</dbReference>
<dbReference type="CDD" id="cd19494">
    <property type="entry name" value="Elp4"/>
    <property type="match status" value="1"/>
</dbReference>
<comment type="similarity">
    <text evidence="4">Belongs to the ELP4 family.</text>
</comment>
<comment type="subcellular location">
    <subcellularLocation>
        <location evidence="2">Cytoplasm</location>
    </subcellularLocation>
    <subcellularLocation>
        <location evidence="1">Nucleus</location>
    </subcellularLocation>
</comment>
<dbReference type="GO" id="GO:0002098">
    <property type="term" value="P:tRNA wobble uridine modification"/>
    <property type="evidence" value="ECO:0007669"/>
    <property type="project" value="InterPro"/>
</dbReference>
<feature type="compositionally biased region" description="Polar residues" evidence="9">
    <location>
        <begin position="374"/>
        <end position="384"/>
    </location>
</feature>
<organism evidence="10 11">
    <name type="scientific">Lingula anatina</name>
    <name type="common">Brachiopod</name>
    <name type="synonym">Lingula unguis</name>
    <dbReference type="NCBI Taxonomy" id="7574"/>
    <lineage>
        <taxon>Eukaryota</taxon>
        <taxon>Metazoa</taxon>
        <taxon>Spiralia</taxon>
        <taxon>Lophotrochozoa</taxon>
        <taxon>Brachiopoda</taxon>
        <taxon>Linguliformea</taxon>
        <taxon>Lingulata</taxon>
        <taxon>Lingulida</taxon>
        <taxon>Linguloidea</taxon>
        <taxon>Lingulidae</taxon>
        <taxon>Lingula</taxon>
    </lineage>
</organism>